<keyword evidence="4" id="KW-1185">Reference proteome</keyword>
<proteinExistence type="inferred from homology"/>
<dbReference type="Gene3D" id="3.10.310.10">
    <property type="entry name" value="Diaminopimelate Epimerase, Chain A, domain 1"/>
    <property type="match status" value="2"/>
</dbReference>
<dbReference type="AlphaFoldDB" id="A0A4Q9GRU4"/>
<evidence type="ECO:0000256" key="1">
    <source>
        <dbReference type="ARBA" id="ARBA00008270"/>
    </source>
</evidence>
<name>A0A4Q9GRU4_9HYPH</name>
<dbReference type="PIRSF" id="PIRSF016184">
    <property type="entry name" value="PhzC_PhzF"/>
    <property type="match status" value="1"/>
</dbReference>
<gene>
    <name evidence="3" type="ORF">EYR15_06565</name>
</gene>
<organism evidence="3 4">
    <name type="scientific">Hansschlegelia quercus</name>
    <dbReference type="NCBI Taxonomy" id="2528245"/>
    <lineage>
        <taxon>Bacteria</taxon>
        <taxon>Pseudomonadati</taxon>
        <taxon>Pseudomonadota</taxon>
        <taxon>Alphaproteobacteria</taxon>
        <taxon>Hyphomicrobiales</taxon>
        <taxon>Methylopilaceae</taxon>
        <taxon>Hansschlegelia</taxon>
    </lineage>
</organism>
<dbReference type="PANTHER" id="PTHR13774">
    <property type="entry name" value="PHENAZINE BIOSYNTHESIS PROTEIN"/>
    <property type="match status" value="1"/>
</dbReference>
<dbReference type="EMBL" id="SIUB01000002">
    <property type="protein sequence ID" value="TBN54487.1"/>
    <property type="molecule type" value="Genomic_DNA"/>
</dbReference>
<evidence type="ECO:0000313" key="3">
    <source>
        <dbReference type="EMBL" id="TBN54487.1"/>
    </source>
</evidence>
<dbReference type="Pfam" id="PF02567">
    <property type="entry name" value="PhzC-PhzF"/>
    <property type="match status" value="1"/>
</dbReference>
<dbReference type="InterPro" id="IPR003719">
    <property type="entry name" value="Phenazine_PhzF-like"/>
</dbReference>
<dbReference type="SUPFAM" id="SSF54506">
    <property type="entry name" value="Diaminopimelate epimerase-like"/>
    <property type="match status" value="1"/>
</dbReference>
<comment type="caution">
    <text evidence="3">The sequence shown here is derived from an EMBL/GenBank/DDBJ whole genome shotgun (WGS) entry which is preliminary data.</text>
</comment>
<dbReference type="Proteomes" id="UP000291613">
    <property type="component" value="Unassembled WGS sequence"/>
</dbReference>
<dbReference type="OrthoDB" id="9788221at2"/>
<accession>A0A4Q9GRU4</accession>
<feature type="active site" evidence="2">
    <location>
        <position position="46"/>
    </location>
</feature>
<dbReference type="RefSeq" id="WP_131002246.1">
    <property type="nucleotide sequence ID" value="NZ_JBHSZR010000005.1"/>
</dbReference>
<comment type="similarity">
    <text evidence="1">Belongs to the PhzF family.</text>
</comment>
<dbReference type="PANTHER" id="PTHR13774:SF32">
    <property type="entry name" value="ANTISENSE-ENHANCING SEQUENCE 1"/>
    <property type="match status" value="1"/>
</dbReference>
<protein>
    <submittedName>
        <fullName evidence="3">PhzF family phenazine biosynthesis protein</fullName>
    </submittedName>
</protein>
<evidence type="ECO:0000313" key="4">
    <source>
        <dbReference type="Proteomes" id="UP000291613"/>
    </source>
</evidence>
<dbReference type="GO" id="GO:0005737">
    <property type="term" value="C:cytoplasm"/>
    <property type="evidence" value="ECO:0007669"/>
    <property type="project" value="TreeGrafter"/>
</dbReference>
<sequence>MSRLYVVLDVFTGDALAGNPLAVVLDASGLDSGGMQAIAREFNLSETVFLLPADDEARKAKLRIFTPARELPFAGHPTVGTAVLLGLMDAVAGKGREAAFEIEEAVGVIACRTRATTKRSGVATFALPRLPEASGPPPDAAAVAAALGLEPDDIGFDDHVVARFDAGNPFCFVPLKSVAALGRATPDFARWTAFAADRGAFLYTSETGDPALAFRARMFSASIREDPATGSAVAAFAGAIMAFDNPGDGESAISIGQGFEMGRPSLIELGLNVTDGALISATIGGAAVVVAEGTLFVR</sequence>
<dbReference type="GO" id="GO:0016853">
    <property type="term" value="F:isomerase activity"/>
    <property type="evidence" value="ECO:0007669"/>
    <property type="project" value="TreeGrafter"/>
</dbReference>
<reference evidence="3 4" key="1">
    <citation type="submission" date="2019-02" db="EMBL/GenBank/DDBJ databases">
        <title>Hansschlegelia quercus sp. nov., a novel methylotrophic bacterium from buds of oak (Quercus robur L.).</title>
        <authorList>
            <person name="Agafonova N.V."/>
            <person name="Kaparullina E.N."/>
            <person name="Grouzdev D.S."/>
            <person name="Doronina N.V."/>
        </authorList>
    </citation>
    <scope>NUCLEOTIDE SEQUENCE [LARGE SCALE GENOMIC DNA]</scope>
    <source>
        <strain evidence="3 4">Dub</strain>
    </source>
</reference>
<evidence type="ECO:0000256" key="2">
    <source>
        <dbReference type="PIRSR" id="PIRSR016184-1"/>
    </source>
</evidence>
<dbReference type="NCBIfam" id="TIGR00654">
    <property type="entry name" value="PhzF_family"/>
    <property type="match status" value="1"/>
</dbReference>